<accession>A0A1H4VNS5</accession>
<gene>
    <name evidence="1" type="ORF">SAMN04489793_3284</name>
</gene>
<protein>
    <submittedName>
        <fullName evidence="1">Uncharacterized protein</fullName>
    </submittedName>
</protein>
<dbReference type="AlphaFoldDB" id="A0A1H4VNS5"/>
<keyword evidence="2" id="KW-1185">Reference proteome</keyword>
<evidence type="ECO:0000313" key="1">
    <source>
        <dbReference type="EMBL" id="SEC82520.1"/>
    </source>
</evidence>
<dbReference type="STRING" id="57704.SAMN04489793_3284"/>
<proteinExistence type="predicted"/>
<evidence type="ECO:0000313" key="2">
    <source>
        <dbReference type="Proteomes" id="UP000182241"/>
    </source>
</evidence>
<organism evidence="1 2">
    <name type="scientific">Tsukamurella tyrosinosolvens</name>
    <dbReference type="NCBI Taxonomy" id="57704"/>
    <lineage>
        <taxon>Bacteria</taxon>
        <taxon>Bacillati</taxon>
        <taxon>Actinomycetota</taxon>
        <taxon>Actinomycetes</taxon>
        <taxon>Mycobacteriales</taxon>
        <taxon>Tsukamurellaceae</taxon>
        <taxon>Tsukamurella</taxon>
    </lineage>
</organism>
<sequence>MTHQDGTDSVWECCGAWECVCGVPNLLQALKDSLVRRCRECDEPMDRDGVTSGECGGGSGEKCPECFGCTCDGSC</sequence>
<reference evidence="2" key="1">
    <citation type="submission" date="2016-10" db="EMBL/GenBank/DDBJ databases">
        <authorList>
            <person name="Varghese N."/>
            <person name="Submissions S."/>
        </authorList>
    </citation>
    <scope>NUCLEOTIDE SEQUENCE [LARGE SCALE GENOMIC DNA]</scope>
    <source>
        <strain evidence="2">DSM 44234</strain>
    </source>
</reference>
<name>A0A1H4VNS5_TSUTY</name>
<dbReference type="EMBL" id="FNSA01000003">
    <property type="protein sequence ID" value="SEC82520.1"/>
    <property type="molecule type" value="Genomic_DNA"/>
</dbReference>
<dbReference type="Proteomes" id="UP000182241">
    <property type="component" value="Unassembled WGS sequence"/>
</dbReference>